<dbReference type="AlphaFoldDB" id="A0A2M9Z9J4"/>
<evidence type="ECO:0000256" key="1">
    <source>
        <dbReference type="SAM" id="MobiDB-lite"/>
    </source>
</evidence>
<dbReference type="Proteomes" id="UP000231912">
    <property type="component" value="Unassembled WGS sequence"/>
</dbReference>
<feature type="region of interest" description="Disordered" evidence="1">
    <location>
        <begin position="1"/>
        <end position="35"/>
    </location>
</feature>
<feature type="compositionally biased region" description="Basic residues" evidence="1">
    <location>
        <begin position="1"/>
        <end position="16"/>
    </location>
</feature>
<accession>A0A2M9Z9J4</accession>
<proteinExistence type="predicted"/>
<evidence type="ECO:0000313" key="3">
    <source>
        <dbReference type="Proteomes" id="UP000231912"/>
    </source>
</evidence>
<gene>
    <name evidence="2" type="ORF">CH371_14375</name>
</gene>
<organism evidence="2 3">
    <name type="scientific">Leptospira wolffii</name>
    <dbReference type="NCBI Taxonomy" id="409998"/>
    <lineage>
        <taxon>Bacteria</taxon>
        <taxon>Pseudomonadati</taxon>
        <taxon>Spirochaetota</taxon>
        <taxon>Spirochaetia</taxon>
        <taxon>Leptospirales</taxon>
        <taxon>Leptospiraceae</taxon>
        <taxon>Leptospira</taxon>
    </lineage>
</organism>
<protein>
    <submittedName>
        <fullName evidence="2">Uncharacterized protein</fullName>
    </submittedName>
</protein>
<dbReference type="EMBL" id="NPDT01000006">
    <property type="protein sequence ID" value="PJZ65109.1"/>
    <property type="molecule type" value="Genomic_DNA"/>
</dbReference>
<feature type="compositionally biased region" description="Low complexity" evidence="1">
    <location>
        <begin position="26"/>
        <end position="35"/>
    </location>
</feature>
<reference evidence="2 3" key="1">
    <citation type="submission" date="2017-07" db="EMBL/GenBank/DDBJ databases">
        <title>Leptospira spp. isolated from tropical soils.</title>
        <authorList>
            <person name="Thibeaux R."/>
            <person name="Iraola G."/>
            <person name="Ferres I."/>
            <person name="Bierque E."/>
            <person name="Girault D."/>
            <person name="Soupe-Gilbert M.-E."/>
            <person name="Picardeau M."/>
            <person name="Goarant C."/>
        </authorList>
    </citation>
    <scope>NUCLEOTIDE SEQUENCE [LARGE SCALE GENOMIC DNA]</scope>
    <source>
        <strain evidence="2 3">FH2-C-A2</strain>
    </source>
</reference>
<evidence type="ECO:0000313" key="2">
    <source>
        <dbReference type="EMBL" id="PJZ65109.1"/>
    </source>
</evidence>
<comment type="caution">
    <text evidence="2">The sequence shown here is derived from an EMBL/GenBank/DDBJ whole genome shotgun (WGS) entry which is preliminary data.</text>
</comment>
<name>A0A2M9Z9J4_9LEPT</name>
<sequence length="129" mass="15625">MDRKIQRIKGKSMSRKSRFDEEFQKKTSQTQSEKQNYFKKCRSMTGNYTFYDIERTQRLYAATFRLEIIFGKIGIATKVFLSSAYDHAIDMSLDRMKESQHWGERPERESYIEEKFKEYLLDKMRESNE</sequence>